<name>A0A2P8IB63_SACCR</name>
<dbReference type="Pfam" id="PF11716">
    <property type="entry name" value="MDMPI_N"/>
    <property type="match status" value="1"/>
</dbReference>
<comment type="caution">
    <text evidence="2">The sequence shown here is derived from an EMBL/GenBank/DDBJ whole genome shotgun (WGS) entry which is preliminary data.</text>
</comment>
<proteinExistence type="predicted"/>
<dbReference type="AlphaFoldDB" id="A0A2P8IB63"/>
<dbReference type="OrthoDB" id="154293at2"/>
<dbReference type="InterPro" id="IPR017517">
    <property type="entry name" value="Maleyloyr_isom"/>
</dbReference>
<dbReference type="InterPro" id="IPR034660">
    <property type="entry name" value="DinB/YfiT-like"/>
</dbReference>
<feature type="domain" description="Mycothiol-dependent maleylpyruvate isomerase metal-binding" evidence="1">
    <location>
        <begin position="12"/>
        <end position="83"/>
    </location>
</feature>
<evidence type="ECO:0000313" key="3">
    <source>
        <dbReference type="Proteomes" id="UP000241118"/>
    </source>
</evidence>
<reference evidence="2 3" key="1">
    <citation type="submission" date="2018-03" db="EMBL/GenBank/DDBJ databases">
        <title>Genomic Encyclopedia of Type Strains, Phase III (KMG-III): the genomes of soil and plant-associated and newly described type strains.</title>
        <authorList>
            <person name="Whitman W."/>
        </authorList>
    </citation>
    <scope>NUCLEOTIDE SEQUENCE [LARGE SCALE GENOMIC DNA]</scope>
    <source>
        <strain evidence="2 3">CGMCC 4.7097</strain>
    </source>
</reference>
<protein>
    <submittedName>
        <fullName evidence="2">Uncharacterized protein (TIGR03083 family)</fullName>
    </submittedName>
</protein>
<dbReference type="NCBIfam" id="TIGR03083">
    <property type="entry name" value="maleylpyruvate isomerase family mycothiol-dependent enzyme"/>
    <property type="match status" value="1"/>
</dbReference>
<keyword evidence="3" id="KW-1185">Reference proteome</keyword>
<evidence type="ECO:0000313" key="2">
    <source>
        <dbReference type="EMBL" id="PSL55687.1"/>
    </source>
</evidence>
<organism evidence="2 3">
    <name type="scientific">Saccharothrix carnea</name>
    <dbReference type="NCBI Taxonomy" id="1280637"/>
    <lineage>
        <taxon>Bacteria</taxon>
        <taxon>Bacillati</taxon>
        <taxon>Actinomycetota</taxon>
        <taxon>Actinomycetes</taxon>
        <taxon>Pseudonocardiales</taxon>
        <taxon>Pseudonocardiaceae</taxon>
        <taxon>Saccharothrix</taxon>
    </lineage>
</organism>
<dbReference type="InterPro" id="IPR024344">
    <property type="entry name" value="MDMPI_metal-binding"/>
</dbReference>
<sequence length="218" mass="23984">MSNAVTYDAARRRIISLATGGDPDAPVDACPGWTVRDVVAHLAGGLDDCTEQRFDGVEDGSWGERHVSDRRGRSLGDLLVEWERNFQIAEGLFDSPMGAVLVAEIVSHEHDIRTALGRPGERDNVAVRAALTRPLQELDQRLRARHLPALRITLEHGDRVLGEGEPAGTLRTSSFELLRVLGGRRNDDQVRGLDWDTAPGPWLPVLSLFGRRETALAE</sequence>
<dbReference type="GO" id="GO:0046872">
    <property type="term" value="F:metal ion binding"/>
    <property type="evidence" value="ECO:0007669"/>
    <property type="project" value="InterPro"/>
</dbReference>
<gene>
    <name evidence="2" type="ORF">B0I31_105659</name>
</gene>
<accession>A0A2P8IB63</accession>
<dbReference type="SUPFAM" id="SSF109854">
    <property type="entry name" value="DinB/YfiT-like putative metalloenzymes"/>
    <property type="match status" value="1"/>
</dbReference>
<evidence type="ECO:0000259" key="1">
    <source>
        <dbReference type="Pfam" id="PF11716"/>
    </source>
</evidence>
<dbReference type="Proteomes" id="UP000241118">
    <property type="component" value="Unassembled WGS sequence"/>
</dbReference>
<dbReference type="RefSeq" id="WP_106616510.1">
    <property type="nucleotide sequence ID" value="NZ_PYAX01000005.1"/>
</dbReference>
<dbReference type="EMBL" id="PYAX01000005">
    <property type="protein sequence ID" value="PSL55687.1"/>
    <property type="molecule type" value="Genomic_DNA"/>
</dbReference>